<name>A0A183AD52_9TREM</name>
<dbReference type="GO" id="GO:0003723">
    <property type="term" value="F:RNA binding"/>
    <property type="evidence" value="ECO:0007669"/>
    <property type="project" value="InterPro"/>
</dbReference>
<organism evidence="6">
    <name type="scientific">Echinostoma caproni</name>
    <dbReference type="NCBI Taxonomy" id="27848"/>
    <lineage>
        <taxon>Eukaryota</taxon>
        <taxon>Metazoa</taxon>
        <taxon>Spiralia</taxon>
        <taxon>Lophotrochozoa</taxon>
        <taxon>Platyhelminthes</taxon>
        <taxon>Trematoda</taxon>
        <taxon>Digenea</taxon>
        <taxon>Plagiorchiida</taxon>
        <taxon>Echinostomata</taxon>
        <taxon>Echinostomatoidea</taxon>
        <taxon>Echinostomatidae</taxon>
        <taxon>Echinostoma</taxon>
    </lineage>
</organism>
<keyword evidence="5" id="KW-1185">Reference proteome</keyword>
<dbReference type="WBParaSite" id="ECPE_0000489901-mRNA-1">
    <property type="protein sequence ID" value="ECPE_0000489901-mRNA-1"/>
    <property type="gene ID" value="ECPE_0000489901"/>
</dbReference>
<evidence type="ECO:0000313" key="5">
    <source>
        <dbReference type="Proteomes" id="UP000272942"/>
    </source>
</evidence>
<dbReference type="InterPro" id="IPR047182">
    <property type="entry name" value="MRM1"/>
</dbReference>
<evidence type="ECO:0000259" key="3">
    <source>
        <dbReference type="Pfam" id="PF00588"/>
    </source>
</evidence>
<dbReference type="InterPro" id="IPR029028">
    <property type="entry name" value="Alpha/beta_knot_MTases"/>
</dbReference>
<evidence type="ECO:0000256" key="1">
    <source>
        <dbReference type="ARBA" id="ARBA00022603"/>
    </source>
</evidence>
<dbReference type="AlphaFoldDB" id="A0A183AD52"/>
<dbReference type="EMBL" id="UZAN01041725">
    <property type="protein sequence ID" value="VDP73912.1"/>
    <property type="molecule type" value="Genomic_DNA"/>
</dbReference>
<proteinExistence type="predicted"/>
<dbReference type="PANTHER" id="PTHR46103:SF1">
    <property type="entry name" value="RRNA METHYLTRANSFERASE 1, MITOCHONDRIAL"/>
    <property type="match status" value="1"/>
</dbReference>
<dbReference type="InterPro" id="IPR029026">
    <property type="entry name" value="tRNA_m1G_MTases_N"/>
</dbReference>
<feature type="domain" description="tRNA/rRNA methyltransferase SpoU type" evidence="3">
    <location>
        <begin position="92"/>
        <end position="192"/>
    </location>
</feature>
<evidence type="ECO:0000313" key="6">
    <source>
        <dbReference type="WBParaSite" id="ECPE_0000489901-mRNA-1"/>
    </source>
</evidence>
<sequence length="210" mass="23577">MRNFVQSRGDLCTQFVYGVHPVFSSICFNQRIIQKLFIRNDLDATGRSHELLSSQIPIKPINRLTVTELLNIQKTQQEHIKLDFVHKRVRPLVLFIDHLTDVMNFGSIVRSAVFFGASALLFSPSPCVAPSPLISKLSVGALESLPLYRLTDVISDLHSLKNAGFLIVGTAGNMECGKPKRLPSSCWSLTGDEVKQIKTTFFLFRLGFFH</sequence>
<evidence type="ECO:0000256" key="2">
    <source>
        <dbReference type="ARBA" id="ARBA00022679"/>
    </source>
</evidence>
<keyword evidence="2" id="KW-0808">Transferase</keyword>
<protein>
    <submittedName>
        <fullName evidence="6">SpoU_methylase domain-containing protein</fullName>
    </submittedName>
</protein>
<reference evidence="4 5" key="2">
    <citation type="submission" date="2018-11" db="EMBL/GenBank/DDBJ databases">
        <authorList>
            <consortium name="Pathogen Informatics"/>
        </authorList>
    </citation>
    <scope>NUCLEOTIDE SEQUENCE [LARGE SCALE GENOMIC DNA]</scope>
    <source>
        <strain evidence="4 5">Egypt</strain>
    </source>
</reference>
<dbReference type="Pfam" id="PF00588">
    <property type="entry name" value="SpoU_methylase"/>
    <property type="match status" value="1"/>
</dbReference>
<keyword evidence="1" id="KW-0489">Methyltransferase</keyword>
<dbReference type="InterPro" id="IPR001537">
    <property type="entry name" value="SpoU_MeTrfase"/>
</dbReference>
<dbReference type="OrthoDB" id="270651at2759"/>
<dbReference type="Proteomes" id="UP000272942">
    <property type="component" value="Unassembled WGS sequence"/>
</dbReference>
<dbReference type="PANTHER" id="PTHR46103">
    <property type="entry name" value="RRNA METHYLTRANSFERASE 1, MITOCHONDRIAL"/>
    <property type="match status" value="1"/>
</dbReference>
<accession>A0A183AD52</accession>
<evidence type="ECO:0000313" key="4">
    <source>
        <dbReference type="EMBL" id="VDP73912.1"/>
    </source>
</evidence>
<dbReference type="GO" id="GO:0016435">
    <property type="term" value="F:rRNA (guanine) methyltransferase activity"/>
    <property type="evidence" value="ECO:0007669"/>
    <property type="project" value="TreeGrafter"/>
</dbReference>
<gene>
    <name evidence="4" type="ORF">ECPE_LOCUS4887</name>
</gene>
<reference evidence="6" key="1">
    <citation type="submission" date="2016-06" db="UniProtKB">
        <authorList>
            <consortium name="WormBaseParasite"/>
        </authorList>
    </citation>
    <scope>IDENTIFICATION</scope>
</reference>
<dbReference type="Gene3D" id="3.40.1280.10">
    <property type="match status" value="1"/>
</dbReference>
<dbReference type="SUPFAM" id="SSF75217">
    <property type="entry name" value="alpha/beta knot"/>
    <property type="match status" value="1"/>
</dbReference>
<dbReference type="GO" id="GO:0005739">
    <property type="term" value="C:mitochondrion"/>
    <property type="evidence" value="ECO:0007669"/>
    <property type="project" value="TreeGrafter"/>
</dbReference>